<dbReference type="RefSeq" id="WP_322540434.1">
    <property type="nucleotide sequence ID" value="NZ_JAXRVB010000005.1"/>
</dbReference>
<protein>
    <submittedName>
        <fullName evidence="1">Uncharacterized protein</fullName>
    </submittedName>
</protein>
<accession>A0AAJ2TMT1</accession>
<dbReference type="EMBL" id="JAXRVB010000005">
    <property type="protein sequence ID" value="MDZ5764121.1"/>
    <property type="molecule type" value="Genomic_DNA"/>
</dbReference>
<organism evidence="1 2">
    <name type="scientific">Stenotrophomonas maltophilia</name>
    <name type="common">Pseudomonas maltophilia</name>
    <name type="synonym">Xanthomonas maltophilia</name>
    <dbReference type="NCBI Taxonomy" id="40324"/>
    <lineage>
        <taxon>Bacteria</taxon>
        <taxon>Pseudomonadati</taxon>
        <taxon>Pseudomonadota</taxon>
        <taxon>Gammaproteobacteria</taxon>
        <taxon>Lysobacterales</taxon>
        <taxon>Lysobacteraceae</taxon>
        <taxon>Stenotrophomonas</taxon>
        <taxon>Stenotrophomonas maltophilia group</taxon>
    </lineage>
</organism>
<dbReference type="AlphaFoldDB" id="A0AAJ2TMT1"/>
<sequence length="89" mass="10077">MADPKYIASGELYEANAALCEFAGHWDMDGDYIRCRKCDRAQLTNYAHFQFQHAQGCAVTPTSDPHPWVTFVRLVTPIIEAVEKAVHHD</sequence>
<gene>
    <name evidence="1" type="ORF">U4I38_06485</name>
</gene>
<reference evidence="1" key="1">
    <citation type="submission" date="2023-12" db="EMBL/GenBank/DDBJ databases">
        <title>'Antibacterial potential of Stenotrophomonas maltophilia cystic fibrosis isolates' (manuscript under preparation).</title>
        <authorList>
            <person name="Crisan C.V."/>
            <person name="Pettis M."/>
            <person name="Goldberg J.B."/>
        </authorList>
    </citation>
    <scope>NUCLEOTIDE SEQUENCE</scope>
    <source>
        <strain evidence="1">CCV129</strain>
    </source>
</reference>
<proteinExistence type="predicted"/>
<comment type="caution">
    <text evidence="1">The sequence shown here is derived from an EMBL/GenBank/DDBJ whole genome shotgun (WGS) entry which is preliminary data.</text>
</comment>
<evidence type="ECO:0000313" key="1">
    <source>
        <dbReference type="EMBL" id="MDZ5764121.1"/>
    </source>
</evidence>
<name>A0AAJ2TMT1_STEMA</name>
<evidence type="ECO:0000313" key="2">
    <source>
        <dbReference type="Proteomes" id="UP001288387"/>
    </source>
</evidence>
<dbReference type="Proteomes" id="UP001288387">
    <property type="component" value="Unassembled WGS sequence"/>
</dbReference>